<feature type="non-terminal residue" evidence="8">
    <location>
        <position position="1"/>
    </location>
</feature>
<dbReference type="OrthoDB" id="411145at2759"/>
<protein>
    <recommendedName>
        <fullName evidence="10">3'(2'),5'-bisphosphate nucleotidase</fullName>
    </recommendedName>
</protein>
<dbReference type="SUPFAM" id="SSF56655">
    <property type="entry name" value="Carbohydrate phosphatase"/>
    <property type="match status" value="1"/>
</dbReference>
<dbReference type="Gene3D" id="3.40.190.80">
    <property type="match status" value="1"/>
</dbReference>
<dbReference type="STRING" id="578455.G2R5P8"/>
<keyword evidence="3 6" id="KW-0479">Metal-binding</keyword>
<evidence type="ECO:0008006" key="10">
    <source>
        <dbReference type="Google" id="ProtNLM"/>
    </source>
</evidence>
<evidence type="ECO:0000256" key="3">
    <source>
        <dbReference type="ARBA" id="ARBA00022723"/>
    </source>
</evidence>
<evidence type="ECO:0000256" key="6">
    <source>
        <dbReference type="PIRSR" id="PIRSR600760-2"/>
    </source>
</evidence>
<dbReference type="KEGG" id="ttt:THITE_2049425"/>
<dbReference type="Proteomes" id="UP000008181">
    <property type="component" value="Chromosome 3"/>
</dbReference>
<dbReference type="Gene3D" id="3.30.540.10">
    <property type="entry name" value="Fructose-1,6-Bisphosphatase, subunit A, domain 1"/>
    <property type="match status" value="1"/>
</dbReference>
<proteinExistence type="inferred from homology"/>
<keyword evidence="5 6" id="KW-0460">Magnesium</keyword>
<evidence type="ECO:0000256" key="4">
    <source>
        <dbReference type="ARBA" id="ARBA00022801"/>
    </source>
</evidence>
<dbReference type="PANTHER" id="PTHR43200:SF2">
    <property type="entry name" value="3'(2'),5'-BISPHOSPHATE NUCLEOTIDASE"/>
    <property type="match status" value="1"/>
</dbReference>
<keyword evidence="4" id="KW-0378">Hydrolase</keyword>
<keyword evidence="9" id="KW-1185">Reference proteome</keyword>
<feature type="binding site" evidence="6">
    <location>
        <position position="123"/>
    </location>
    <ligand>
        <name>Mg(2+)</name>
        <dbReference type="ChEBI" id="CHEBI:18420"/>
        <label>1</label>
        <note>catalytic</note>
    </ligand>
</feature>
<feature type="compositionally biased region" description="Polar residues" evidence="7">
    <location>
        <begin position="74"/>
        <end position="84"/>
    </location>
</feature>
<comment type="cofactor">
    <cofactor evidence="1 6">
        <name>Mg(2+)</name>
        <dbReference type="ChEBI" id="CHEBI:18420"/>
    </cofactor>
</comment>
<dbReference type="InterPro" id="IPR000760">
    <property type="entry name" value="Inositol_monophosphatase-like"/>
</dbReference>
<dbReference type="GO" id="GO:0000103">
    <property type="term" value="P:sulfate assimilation"/>
    <property type="evidence" value="ECO:0007669"/>
    <property type="project" value="TreeGrafter"/>
</dbReference>
<evidence type="ECO:0000256" key="2">
    <source>
        <dbReference type="ARBA" id="ARBA00009759"/>
    </source>
</evidence>
<feature type="binding site" evidence="6">
    <location>
        <position position="199"/>
    </location>
    <ligand>
        <name>Mg(2+)</name>
        <dbReference type="ChEBI" id="CHEBI:18420"/>
        <label>1</label>
        <note>catalytic</note>
    </ligand>
</feature>
<evidence type="ECO:0000256" key="5">
    <source>
        <dbReference type="ARBA" id="ARBA00022842"/>
    </source>
</evidence>
<feature type="region of interest" description="Disordered" evidence="7">
    <location>
        <begin position="36"/>
        <end position="90"/>
    </location>
</feature>
<comment type="similarity">
    <text evidence="2">Belongs to the inositol monophosphatase superfamily.</text>
</comment>
<accession>G2R5P8</accession>
<dbReference type="eggNOG" id="KOG1528">
    <property type="taxonomic scope" value="Eukaryota"/>
</dbReference>
<gene>
    <name evidence="8" type="ORF">THITE_2049425</name>
</gene>
<dbReference type="RefSeq" id="XP_003654675.1">
    <property type="nucleotide sequence ID" value="XM_003654627.1"/>
</dbReference>
<dbReference type="InterPro" id="IPR051090">
    <property type="entry name" value="Inositol_monoP_superfamily"/>
</dbReference>
<reference evidence="8 9" key="1">
    <citation type="journal article" date="2011" name="Nat. Biotechnol.">
        <title>Comparative genomic analysis of the thermophilic biomass-degrading fungi Myceliophthora thermophila and Thielavia terrestris.</title>
        <authorList>
            <person name="Berka R.M."/>
            <person name="Grigoriev I.V."/>
            <person name="Otillar R."/>
            <person name="Salamov A."/>
            <person name="Grimwood J."/>
            <person name="Reid I."/>
            <person name="Ishmael N."/>
            <person name="John T."/>
            <person name="Darmond C."/>
            <person name="Moisan M.-C."/>
            <person name="Henrissat B."/>
            <person name="Coutinho P.M."/>
            <person name="Lombard V."/>
            <person name="Natvig D.O."/>
            <person name="Lindquist E."/>
            <person name="Schmutz J."/>
            <person name="Lucas S."/>
            <person name="Harris P."/>
            <person name="Powlowski J."/>
            <person name="Bellemare A."/>
            <person name="Taylor D."/>
            <person name="Butler G."/>
            <person name="de Vries R.P."/>
            <person name="Allijn I.E."/>
            <person name="van den Brink J."/>
            <person name="Ushinsky S."/>
            <person name="Storms R."/>
            <person name="Powell A.J."/>
            <person name="Paulsen I.T."/>
            <person name="Elbourne L.D.H."/>
            <person name="Baker S.E."/>
            <person name="Magnuson J."/>
            <person name="LaBoissiere S."/>
            <person name="Clutterbuck A.J."/>
            <person name="Martinez D."/>
            <person name="Wogulis M."/>
            <person name="de Leon A.L."/>
            <person name="Rey M.W."/>
            <person name="Tsang A."/>
        </authorList>
    </citation>
    <scope>NUCLEOTIDE SEQUENCE [LARGE SCALE GENOMIC DNA]</scope>
    <source>
        <strain evidence="9">ATCC 38088 / NRRL 8126</strain>
    </source>
</reference>
<evidence type="ECO:0000256" key="7">
    <source>
        <dbReference type="SAM" id="MobiDB-lite"/>
    </source>
</evidence>
<organism evidence="8 9">
    <name type="scientific">Thermothielavioides terrestris (strain ATCC 38088 / NRRL 8126)</name>
    <name type="common">Thielavia terrestris</name>
    <dbReference type="NCBI Taxonomy" id="578455"/>
    <lineage>
        <taxon>Eukaryota</taxon>
        <taxon>Fungi</taxon>
        <taxon>Dikarya</taxon>
        <taxon>Ascomycota</taxon>
        <taxon>Pezizomycotina</taxon>
        <taxon>Sordariomycetes</taxon>
        <taxon>Sordariomycetidae</taxon>
        <taxon>Sordariales</taxon>
        <taxon>Chaetomiaceae</taxon>
        <taxon>Thermothielavioides</taxon>
        <taxon>Thermothielavioides terrestris</taxon>
    </lineage>
</organism>
<feature type="compositionally biased region" description="Polar residues" evidence="7">
    <location>
        <begin position="49"/>
        <end position="58"/>
    </location>
</feature>
<dbReference type="AlphaFoldDB" id="G2R5P8"/>
<feature type="binding site" evidence="6">
    <location>
        <position position="202"/>
    </location>
    <ligand>
        <name>Mg(2+)</name>
        <dbReference type="ChEBI" id="CHEBI:18420"/>
        <label>1</label>
        <note>catalytic</note>
    </ligand>
</feature>
<name>G2R5P8_THETT</name>
<dbReference type="PANTHER" id="PTHR43200">
    <property type="entry name" value="PHOSPHATASE"/>
    <property type="match status" value="1"/>
</dbReference>
<dbReference type="HOGENOM" id="CLU_033446_1_0_1"/>
<dbReference type="GO" id="GO:0046872">
    <property type="term" value="F:metal ion binding"/>
    <property type="evidence" value="ECO:0007669"/>
    <property type="project" value="UniProtKB-KW"/>
</dbReference>
<dbReference type="Pfam" id="PF00459">
    <property type="entry name" value="Inositol_P"/>
    <property type="match status" value="1"/>
</dbReference>
<dbReference type="GO" id="GO:0008441">
    <property type="term" value="F:3'(2'),5'-bisphosphate nucleotidase activity"/>
    <property type="evidence" value="ECO:0007669"/>
    <property type="project" value="TreeGrafter"/>
</dbReference>
<sequence length="436" mass="45585">TMTVPDPKPFARELLIAQLAVQRASLATKLVLATIPPPTTQTTNANQTSDNQPSSTAAHTPISPFRHHPHPQQDRASSQTTSLAHRSLAKADTSPVTVADYAAQALLVAAVHAAFPRDAVLGEEDADALRADPALAARVWEVVDSAGSDGSGSRVVLGRPRSVEEMLDLIALGGGGGGGGADGRGKGRDTSRGRVWCMDPMDGTSAFLQGGQYAVSLALLEDGKEVLGVLGCPNLMPGVGGRVQERVCDRDGMGVMLAAVKGQGASWRPMGRGGLLPATRIDRGRGNAPVELRDVHFVDSSNSPATLTGKVRELAEITGALYPAPTELYSSHMRYAAMALGGREFVQLRWPKPGKGPWSIWDHAGSQLIYAESGAGKVTDLAGNPINFTTGEKLSKSWGLITADETIHGKILALVTGMLAADASPHAYKGHSASGH</sequence>
<evidence type="ECO:0000313" key="9">
    <source>
        <dbReference type="Proteomes" id="UP000008181"/>
    </source>
</evidence>
<dbReference type="GeneID" id="11519009"/>
<dbReference type="EMBL" id="CP003011">
    <property type="protein sequence ID" value="AEO68339.1"/>
    <property type="molecule type" value="Genomic_DNA"/>
</dbReference>
<evidence type="ECO:0000256" key="1">
    <source>
        <dbReference type="ARBA" id="ARBA00001946"/>
    </source>
</evidence>
<evidence type="ECO:0000313" key="8">
    <source>
        <dbReference type="EMBL" id="AEO68339.1"/>
    </source>
</evidence>
<feature type="binding site" evidence="6">
    <location>
        <position position="362"/>
    </location>
    <ligand>
        <name>Mg(2+)</name>
        <dbReference type="ChEBI" id="CHEBI:18420"/>
        <label>1</label>
        <note>catalytic</note>
    </ligand>
</feature>